<accession>A0A834IVS7</accession>
<evidence type="ECO:0000313" key="10">
    <source>
        <dbReference type="Proteomes" id="UP000625711"/>
    </source>
</evidence>
<sequence length="225" mass="26424">MDVEFESISSLFIYALIFLIAYALLLNVYFISKNGFRISVNCWFCNKNSKVLYSDRNSFVCPFCFQYNGFNKDGDYNKIIDAQSNLLLNTSNTTFYKHPENISSKLMSNGLCNSCNKNQQLKILQLAEYEPLSEKTYNCEIEHFEKQIEKAYKLCKKCEKVVKNTIRKQNAWIFGNKLRNLRTLKNKGLSYLKVKKYSQGSSEDTYFNFNIFLGIFYLKLYCQIM</sequence>
<keyword evidence="6" id="KW-0539">Nucleus</keyword>
<feature type="transmembrane region" description="Helical" evidence="7">
    <location>
        <begin position="12"/>
        <end position="31"/>
    </location>
</feature>
<dbReference type="InterPro" id="IPR040041">
    <property type="entry name" value="TMEM201"/>
</dbReference>
<dbReference type="Proteomes" id="UP000625711">
    <property type="component" value="Unassembled WGS sequence"/>
</dbReference>
<dbReference type="GO" id="GO:0030473">
    <property type="term" value="P:nuclear migration along microtubule"/>
    <property type="evidence" value="ECO:0007669"/>
    <property type="project" value="TreeGrafter"/>
</dbReference>
<name>A0A834IVS7_RHYFE</name>
<gene>
    <name evidence="9" type="ORF">GWI33_001730</name>
</gene>
<evidence type="ECO:0000256" key="4">
    <source>
        <dbReference type="ARBA" id="ARBA00022989"/>
    </source>
</evidence>
<dbReference type="GO" id="GO:0051015">
    <property type="term" value="F:actin filament binding"/>
    <property type="evidence" value="ECO:0007669"/>
    <property type="project" value="TreeGrafter"/>
</dbReference>
<organism evidence="9 10">
    <name type="scientific">Rhynchophorus ferrugineus</name>
    <name type="common">Red palm weevil</name>
    <name type="synonym">Curculio ferrugineus</name>
    <dbReference type="NCBI Taxonomy" id="354439"/>
    <lineage>
        <taxon>Eukaryota</taxon>
        <taxon>Metazoa</taxon>
        <taxon>Ecdysozoa</taxon>
        <taxon>Arthropoda</taxon>
        <taxon>Hexapoda</taxon>
        <taxon>Insecta</taxon>
        <taxon>Pterygota</taxon>
        <taxon>Neoptera</taxon>
        <taxon>Endopterygota</taxon>
        <taxon>Coleoptera</taxon>
        <taxon>Polyphaga</taxon>
        <taxon>Cucujiformia</taxon>
        <taxon>Curculionidae</taxon>
        <taxon>Dryophthorinae</taxon>
        <taxon>Rhynchophorus</taxon>
    </lineage>
</organism>
<dbReference type="GO" id="GO:0005637">
    <property type="term" value="C:nuclear inner membrane"/>
    <property type="evidence" value="ECO:0007669"/>
    <property type="project" value="UniProtKB-SubCell"/>
</dbReference>
<comment type="similarity">
    <text evidence="2">Belongs to the TMEM201 family.</text>
</comment>
<evidence type="ECO:0000256" key="5">
    <source>
        <dbReference type="ARBA" id="ARBA00023136"/>
    </source>
</evidence>
<dbReference type="GO" id="GO:0005521">
    <property type="term" value="F:lamin binding"/>
    <property type="evidence" value="ECO:0007669"/>
    <property type="project" value="TreeGrafter"/>
</dbReference>
<keyword evidence="3 7" id="KW-0812">Transmembrane</keyword>
<dbReference type="OrthoDB" id="5966927at2759"/>
<feature type="domain" description="Ima1 N-terminal" evidence="8">
    <location>
        <begin position="40"/>
        <end position="162"/>
    </location>
</feature>
<dbReference type="PANTHER" id="PTHR28646:SF1">
    <property type="entry name" value="TRANSMEMBRANE PROTEIN 201"/>
    <property type="match status" value="1"/>
</dbReference>
<dbReference type="Pfam" id="PF09779">
    <property type="entry name" value="Ima1_N"/>
    <property type="match status" value="1"/>
</dbReference>
<keyword evidence="10" id="KW-1185">Reference proteome</keyword>
<reference evidence="9" key="1">
    <citation type="submission" date="2020-08" db="EMBL/GenBank/DDBJ databases">
        <title>Genome sequencing and assembly of the red palm weevil Rhynchophorus ferrugineus.</title>
        <authorList>
            <person name="Dias G.B."/>
            <person name="Bergman C.M."/>
            <person name="Manee M."/>
        </authorList>
    </citation>
    <scope>NUCLEOTIDE SEQUENCE</scope>
    <source>
        <strain evidence="9">AA-2017</strain>
        <tissue evidence="9">Whole larva</tissue>
    </source>
</reference>
<dbReference type="InterPro" id="IPR018617">
    <property type="entry name" value="Ima1_N"/>
</dbReference>
<comment type="caution">
    <text evidence="9">The sequence shown here is derived from an EMBL/GenBank/DDBJ whole genome shotgun (WGS) entry which is preliminary data.</text>
</comment>
<dbReference type="AlphaFoldDB" id="A0A834IVS7"/>
<evidence type="ECO:0000256" key="6">
    <source>
        <dbReference type="ARBA" id="ARBA00023242"/>
    </source>
</evidence>
<evidence type="ECO:0000256" key="3">
    <source>
        <dbReference type="ARBA" id="ARBA00022692"/>
    </source>
</evidence>
<protein>
    <recommendedName>
        <fullName evidence="8">Ima1 N-terminal domain-containing protein</fullName>
    </recommendedName>
</protein>
<evidence type="ECO:0000256" key="1">
    <source>
        <dbReference type="ARBA" id="ARBA00004473"/>
    </source>
</evidence>
<evidence type="ECO:0000259" key="8">
    <source>
        <dbReference type="Pfam" id="PF09779"/>
    </source>
</evidence>
<comment type="subcellular location">
    <subcellularLocation>
        <location evidence="1">Nucleus inner membrane</location>
        <topology evidence="1">Multi-pass membrane protein</topology>
    </subcellularLocation>
</comment>
<proteinExistence type="inferred from homology"/>
<evidence type="ECO:0000256" key="7">
    <source>
        <dbReference type="SAM" id="Phobius"/>
    </source>
</evidence>
<keyword evidence="5 7" id="KW-0472">Membrane</keyword>
<dbReference type="PANTHER" id="PTHR28646">
    <property type="entry name" value="TRANSMEMBRANE PROTEIN 201"/>
    <property type="match status" value="1"/>
</dbReference>
<evidence type="ECO:0000313" key="9">
    <source>
        <dbReference type="EMBL" id="KAF7287374.1"/>
    </source>
</evidence>
<keyword evidence="4 7" id="KW-1133">Transmembrane helix</keyword>
<evidence type="ECO:0000256" key="2">
    <source>
        <dbReference type="ARBA" id="ARBA00007600"/>
    </source>
</evidence>
<dbReference type="EMBL" id="JAACXV010000014">
    <property type="protein sequence ID" value="KAF7287374.1"/>
    <property type="molecule type" value="Genomic_DNA"/>
</dbReference>